<reference evidence="17 18" key="1">
    <citation type="submission" date="2018-08" db="EMBL/GenBank/DDBJ databases">
        <title>Recombination of ecologically and evolutionarily significant loci maintains genetic cohesion in the Pseudomonas syringae species complex.</title>
        <authorList>
            <person name="Dillon M."/>
            <person name="Thakur S."/>
            <person name="Almeida R.N.D."/>
            <person name="Weir B.S."/>
            <person name="Guttman D.S."/>
        </authorList>
    </citation>
    <scope>NUCLEOTIDE SEQUENCE [LARGE SCALE GENOMIC DNA]</scope>
    <source>
        <strain evidence="16 17">ICMP 15201</strain>
        <strain evidence="15 18">ICMP 2821</strain>
    </source>
</reference>
<dbReference type="SUPFAM" id="SSF55681">
    <property type="entry name" value="Class II aaRS and biotin synthetases"/>
    <property type="match status" value="1"/>
</dbReference>
<evidence type="ECO:0000313" key="15">
    <source>
        <dbReference type="EMBL" id="RMN23674.1"/>
    </source>
</evidence>
<dbReference type="InterPro" id="IPR018165">
    <property type="entry name" value="Ala-tRNA-synth_IIc_core"/>
</dbReference>
<comment type="domain">
    <text evidence="12">Consists of three domains; the N-terminal catalytic domain, the editing domain and the C-terminal C-Ala domain. The editing domain removes incorrectly charged amino acids, while the C-Ala domain, along with tRNA(Ala), serves as a bridge to cooperatively bring together the editing and aminoacylation centers thus stimulating deacylation of misacylated tRNAs.</text>
</comment>
<dbReference type="GO" id="GO:0002161">
    <property type="term" value="F:aminoacyl-tRNA deacylase activity"/>
    <property type="evidence" value="ECO:0007669"/>
    <property type="project" value="TreeGrafter"/>
</dbReference>
<keyword evidence="9 12" id="KW-0694">RNA-binding</keyword>
<dbReference type="PANTHER" id="PTHR11777:SF9">
    <property type="entry name" value="ALANINE--TRNA LIGASE, CYTOPLASMIC"/>
    <property type="match status" value="1"/>
</dbReference>
<comment type="catalytic activity">
    <reaction evidence="12">
        <text>tRNA(Ala) + L-alanine + ATP = L-alanyl-tRNA(Ala) + AMP + diphosphate</text>
        <dbReference type="Rhea" id="RHEA:12540"/>
        <dbReference type="Rhea" id="RHEA-COMP:9657"/>
        <dbReference type="Rhea" id="RHEA-COMP:9923"/>
        <dbReference type="ChEBI" id="CHEBI:30616"/>
        <dbReference type="ChEBI" id="CHEBI:33019"/>
        <dbReference type="ChEBI" id="CHEBI:57972"/>
        <dbReference type="ChEBI" id="CHEBI:78442"/>
        <dbReference type="ChEBI" id="CHEBI:78497"/>
        <dbReference type="ChEBI" id="CHEBI:456215"/>
        <dbReference type="EC" id="6.1.1.7"/>
    </reaction>
</comment>
<comment type="subcellular location">
    <subcellularLocation>
        <location evidence="1 12">Cytoplasm</location>
    </subcellularLocation>
</comment>
<dbReference type="EMBL" id="RBOW01000740">
    <property type="protein sequence ID" value="RMN23674.1"/>
    <property type="molecule type" value="Genomic_DNA"/>
</dbReference>
<dbReference type="GO" id="GO:0005524">
    <property type="term" value="F:ATP binding"/>
    <property type="evidence" value="ECO:0007669"/>
    <property type="project" value="UniProtKB-UniRule"/>
</dbReference>
<dbReference type="FunFam" id="3.30.54.20:FF:000001">
    <property type="entry name" value="Alanine--tRNA ligase"/>
    <property type="match status" value="1"/>
</dbReference>
<dbReference type="CDD" id="cd00673">
    <property type="entry name" value="AlaRS_core"/>
    <property type="match status" value="1"/>
</dbReference>
<dbReference type="InterPro" id="IPR003156">
    <property type="entry name" value="DHHA1_dom"/>
</dbReference>
<dbReference type="FunFam" id="2.40.30.130:FF:000001">
    <property type="entry name" value="Alanine--tRNA ligase"/>
    <property type="match status" value="1"/>
</dbReference>
<proteinExistence type="inferred from homology"/>
<evidence type="ECO:0000256" key="8">
    <source>
        <dbReference type="ARBA" id="ARBA00022840"/>
    </source>
</evidence>
<dbReference type="GO" id="GO:0008270">
    <property type="term" value="F:zinc ion binding"/>
    <property type="evidence" value="ECO:0007669"/>
    <property type="project" value="UniProtKB-UniRule"/>
</dbReference>
<dbReference type="InterPro" id="IPR045864">
    <property type="entry name" value="aa-tRNA-synth_II/BPL/LPL"/>
</dbReference>
<feature type="coiled-coil region" evidence="13">
    <location>
        <begin position="724"/>
        <end position="758"/>
    </location>
</feature>
<evidence type="ECO:0000256" key="1">
    <source>
        <dbReference type="ARBA" id="ARBA00004496"/>
    </source>
</evidence>
<keyword evidence="13" id="KW-0175">Coiled coil</keyword>
<gene>
    <name evidence="12" type="primary">alaS</name>
    <name evidence="16" type="ORF">ALQ53_02784</name>
    <name evidence="15" type="ORF">ALQ64_03643</name>
</gene>
<dbReference type="GO" id="GO:0005829">
    <property type="term" value="C:cytosol"/>
    <property type="evidence" value="ECO:0007669"/>
    <property type="project" value="TreeGrafter"/>
</dbReference>
<dbReference type="Gene3D" id="6.10.250.550">
    <property type="match status" value="1"/>
</dbReference>
<dbReference type="SUPFAM" id="SSF101353">
    <property type="entry name" value="Putative anticodon-binding domain of alanyl-tRNA synthetase (AlaRS)"/>
    <property type="match status" value="1"/>
</dbReference>
<dbReference type="Pfam" id="PF01411">
    <property type="entry name" value="tRNA-synt_2c"/>
    <property type="match status" value="1"/>
</dbReference>
<dbReference type="PRINTS" id="PR00980">
    <property type="entry name" value="TRNASYNTHALA"/>
</dbReference>
<dbReference type="Pfam" id="PF02272">
    <property type="entry name" value="DHHA1"/>
    <property type="match status" value="1"/>
</dbReference>
<comment type="caution">
    <text evidence="15">The sequence shown here is derived from an EMBL/GenBank/DDBJ whole genome shotgun (WGS) entry which is preliminary data.</text>
</comment>
<comment type="similarity">
    <text evidence="2 12">Belongs to the class-II aminoacyl-tRNA synthetase family.</text>
</comment>
<sequence>MKSAEIREAFLGFFEEQGHTRVASSSLIPGNDPTLLFTNAGMNQFKDCFLGQEKRAYTRAVTSQKCVRAGGKHNDLENVGYTARHHTFFEMLGNFSFGDYFKRDAITYAWTFLTSEKWLNLPKEKLWVTVYATDDEAYDIWTKDIGVPAERMVRIGDNKGAPYASDNFWTMGDTGPCGPCSEIFFDHGPEIWGGPPGSPEEDGDRYIEIWNNVFMQFNRTADGVLHPLPAPSVDTGMGLERVSAVLQHVHSNYEIDLFQSLLAASAKAIGCSNDNQASLKVVADHIRSCGFLIADGVLPSNEGRGYVLRRIIRRACRHGNKLGAKGSFFYQIVAALVAEMGSAFPELVQQQSHIERVLKGEEEQFAKTLEQGLKILEQDLADLQGTVVPGEIVFKLYDTYGFPMDLTGDIARERNLTLDEEGFEREMNAQRVRARSASSFGMDYNSLVKVDVATQFTGYSATTGSATVVALYKEGQSVTHLNEGEEGVVILDTTPFYAESGGQIGDSGFLLAGDTRFDVSDTTKTGGAFLHHGVVAAGSLSVGAQVETQVSDEVRNATSLNHSATHLLHAALRQVLGDHVQQKGSLVDSQRLRFDFSHFEAIKPEQLRALEDIVNAEIRKNTPVVTEETDIETAKKKGAMALFGEKYGDSVRVLSMGGEFSVELCGGIHASRTGDIALFKIVSEGGVAAGVRRIEAVTGAAALAWLNSAEDQLKEAATLVKGNRDNLLDKLTAVLERNRLLEKQLEQLQAKAASAAGDDLSSAAQDVKGVKVLATRLDGQDGKALLALVDQLKNKLGRAVILLGSVHEDKVVLVAGVTKDLTGQLKAGDLMKQAAAAVGGKGGGRPDMAQGGGVDAGALDAALALTVPFVEQGI</sequence>
<dbReference type="InterPro" id="IPR002318">
    <property type="entry name" value="Ala-tRNA-lgiase_IIc"/>
</dbReference>
<evidence type="ECO:0000256" key="6">
    <source>
        <dbReference type="ARBA" id="ARBA00022741"/>
    </source>
</evidence>
<dbReference type="InterPro" id="IPR018162">
    <property type="entry name" value="Ala-tRNA-ligase_IIc_anticod-bd"/>
</dbReference>
<dbReference type="GeneID" id="64464571"/>
<dbReference type="Gene3D" id="3.10.310.40">
    <property type="match status" value="1"/>
</dbReference>
<evidence type="ECO:0000256" key="13">
    <source>
        <dbReference type="SAM" id="Coils"/>
    </source>
</evidence>
<evidence type="ECO:0000256" key="9">
    <source>
        <dbReference type="ARBA" id="ARBA00022884"/>
    </source>
</evidence>
<feature type="binding site" evidence="12">
    <location>
        <position position="669"/>
    </location>
    <ligand>
        <name>Zn(2+)</name>
        <dbReference type="ChEBI" id="CHEBI:29105"/>
    </ligand>
</feature>
<dbReference type="SUPFAM" id="SSF55186">
    <property type="entry name" value="ThrRS/AlaRS common domain"/>
    <property type="match status" value="1"/>
</dbReference>
<feature type="domain" description="Alanyl-transfer RNA synthetases family profile" evidence="14">
    <location>
        <begin position="1"/>
        <end position="708"/>
    </location>
</feature>
<dbReference type="GO" id="GO:0006419">
    <property type="term" value="P:alanyl-tRNA aminoacylation"/>
    <property type="evidence" value="ECO:0007669"/>
    <property type="project" value="UniProtKB-UniRule"/>
</dbReference>
<dbReference type="InterPro" id="IPR023033">
    <property type="entry name" value="Ala_tRNA_ligase_euk/bac"/>
</dbReference>
<dbReference type="GO" id="GO:0000049">
    <property type="term" value="F:tRNA binding"/>
    <property type="evidence" value="ECO:0007669"/>
    <property type="project" value="UniProtKB-KW"/>
</dbReference>
<organism evidence="15 18">
    <name type="scientific">Pseudomonas cannabina</name>
    <dbReference type="NCBI Taxonomy" id="86840"/>
    <lineage>
        <taxon>Bacteria</taxon>
        <taxon>Pseudomonadati</taxon>
        <taxon>Pseudomonadota</taxon>
        <taxon>Gammaproteobacteria</taxon>
        <taxon>Pseudomonadales</taxon>
        <taxon>Pseudomonadaceae</taxon>
        <taxon>Pseudomonas</taxon>
    </lineage>
</organism>
<evidence type="ECO:0000256" key="2">
    <source>
        <dbReference type="ARBA" id="ARBA00008226"/>
    </source>
</evidence>
<dbReference type="PROSITE" id="PS50860">
    <property type="entry name" value="AA_TRNA_LIGASE_II_ALA"/>
    <property type="match status" value="1"/>
</dbReference>
<dbReference type="PANTHER" id="PTHR11777">
    <property type="entry name" value="ALANYL-TRNA SYNTHETASE"/>
    <property type="match status" value="1"/>
</dbReference>
<keyword evidence="3 12" id="KW-0820">tRNA-binding</keyword>
<feature type="binding site" evidence="12">
    <location>
        <position position="566"/>
    </location>
    <ligand>
        <name>Zn(2+)</name>
        <dbReference type="ChEBI" id="CHEBI:29105"/>
    </ligand>
</feature>
<dbReference type="InterPro" id="IPR018164">
    <property type="entry name" value="Ala-tRNA-synth_IIc_N"/>
</dbReference>
<keyword evidence="4 12" id="KW-0436">Ligase</keyword>
<evidence type="ECO:0000313" key="17">
    <source>
        <dbReference type="Proteomes" id="UP000269335"/>
    </source>
</evidence>
<comment type="function">
    <text evidence="12">Catalyzes the attachment of alanine to tRNA(Ala) in a two-step reaction: alanine is first activated by ATP to form Ala-AMP and then transferred to the acceptor end of tRNA(Ala). Also edits incorrectly charged Ser-tRNA(Ala) and Gly-tRNA(Ala) via its editing domain.</text>
</comment>
<dbReference type="HAMAP" id="MF_00036_B">
    <property type="entry name" value="Ala_tRNA_synth_B"/>
    <property type="match status" value="1"/>
</dbReference>
<protein>
    <recommendedName>
        <fullName evidence="12">Alanine--tRNA ligase</fullName>
        <ecNumber evidence="12">6.1.1.7</ecNumber>
    </recommendedName>
    <alternativeName>
        <fullName evidence="12">Alanyl-tRNA synthetase</fullName>
        <shortName evidence="12">AlaRS</shortName>
    </alternativeName>
</protein>
<evidence type="ECO:0000256" key="10">
    <source>
        <dbReference type="ARBA" id="ARBA00022917"/>
    </source>
</evidence>
<evidence type="ECO:0000256" key="3">
    <source>
        <dbReference type="ARBA" id="ARBA00022555"/>
    </source>
</evidence>
<dbReference type="InterPro" id="IPR050058">
    <property type="entry name" value="Ala-tRNA_ligase"/>
</dbReference>
<dbReference type="FunFam" id="3.10.310.40:FF:000001">
    <property type="entry name" value="Alanine--tRNA ligase"/>
    <property type="match status" value="1"/>
</dbReference>
<dbReference type="FunFam" id="3.30.930.10:FF:000004">
    <property type="entry name" value="Alanine--tRNA ligase"/>
    <property type="match status" value="1"/>
</dbReference>
<dbReference type="GO" id="GO:0045892">
    <property type="term" value="P:negative regulation of DNA-templated transcription"/>
    <property type="evidence" value="ECO:0007669"/>
    <property type="project" value="TreeGrafter"/>
</dbReference>
<evidence type="ECO:0000256" key="7">
    <source>
        <dbReference type="ARBA" id="ARBA00022833"/>
    </source>
</evidence>
<dbReference type="SMART" id="SM00863">
    <property type="entry name" value="tRNA_SAD"/>
    <property type="match status" value="1"/>
</dbReference>
<dbReference type="Gene3D" id="2.40.30.130">
    <property type="match status" value="1"/>
</dbReference>
<comment type="cofactor">
    <cofactor evidence="12">
        <name>Zn(2+)</name>
        <dbReference type="ChEBI" id="CHEBI:29105"/>
    </cofactor>
    <text evidence="12">Binds 1 zinc ion per subunit.</text>
</comment>
<evidence type="ECO:0000313" key="18">
    <source>
        <dbReference type="Proteomes" id="UP000281372"/>
    </source>
</evidence>
<dbReference type="NCBIfam" id="TIGR00344">
    <property type="entry name" value="alaS"/>
    <property type="match status" value="1"/>
</dbReference>
<dbReference type="Gene3D" id="3.30.980.10">
    <property type="entry name" value="Threonyl-trna Synthetase, Chain A, domain 2"/>
    <property type="match status" value="1"/>
</dbReference>
<dbReference type="Proteomes" id="UP000269335">
    <property type="component" value="Unassembled WGS sequence"/>
</dbReference>
<evidence type="ECO:0000256" key="12">
    <source>
        <dbReference type="HAMAP-Rule" id="MF_00036"/>
    </source>
</evidence>
<dbReference type="GO" id="GO:0004813">
    <property type="term" value="F:alanine-tRNA ligase activity"/>
    <property type="evidence" value="ECO:0007669"/>
    <property type="project" value="UniProtKB-UniRule"/>
</dbReference>
<dbReference type="Gene3D" id="3.30.930.10">
    <property type="entry name" value="Bira Bifunctional Protein, Domain 2"/>
    <property type="match status" value="1"/>
</dbReference>
<keyword evidence="7 12" id="KW-0862">Zinc</keyword>
<dbReference type="Gene3D" id="3.30.54.20">
    <property type="match status" value="1"/>
</dbReference>
<keyword evidence="6 12" id="KW-0547">Nucleotide-binding</keyword>
<evidence type="ECO:0000259" key="14">
    <source>
        <dbReference type="PROSITE" id="PS50860"/>
    </source>
</evidence>
<evidence type="ECO:0000313" key="16">
    <source>
        <dbReference type="EMBL" id="RMN83125.1"/>
    </source>
</evidence>
<dbReference type="EC" id="6.1.1.7" evidence="12"/>
<dbReference type="Pfam" id="PF07973">
    <property type="entry name" value="tRNA_SAD"/>
    <property type="match status" value="1"/>
</dbReference>
<keyword evidence="5 12" id="KW-0479">Metal-binding</keyword>
<keyword evidence="12" id="KW-0963">Cytoplasm</keyword>
<feature type="binding site" evidence="12">
    <location>
        <position position="665"/>
    </location>
    <ligand>
        <name>Zn(2+)</name>
        <dbReference type="ChEBI" id="CHEBI:29105"/>
    </ligand>
</feature>
<evidence type="ECO:0000256" key="5">
    <source>
        <dbReference type="ARBA" id="ARBA00022723"/>
    </source>
</evidence>
<dbReference type="InterPro" id="IPR012947">
    <property type="entry name" value="tRNA_SAD"/>
</dbReference>
<evidence type="ECO:0000256" key="4">
    <source>
        <dbReference type="ARBA" id="ARBA00022598"/>
    </source>
</evidence>
<name>A0A3M3QGA2_PSECA</name>
<keyword evidence="10 12" id="KW-0648">Protein biosynthesis</keyword>
<dbReference type="InterPro" id="IPR018163">
    <property type="entry name" value="Thr/Ala-tRNA-synth_IIc_edit"/>
</dbReference>
<evidence type="ECO:0000256" key="11">
    <source>
        <dbReference type="ARBA" id="ARBA00023146"/>
    </source>
</evidence>
<dbReference type="RefSeq" id="WP_054079652.1">
    <property type="nucleotide sequence ID" value="NZ_CP178532.1"/>
</dbReference>
<feature type="binding site" evidence="12">
    <location>
        <position position="562"/>
    </location>
    <ligand>
        <name>Zn(2+)</name>
        <dbReference type="ChEBI" id="CHEBI:29105"/>
    </ligand>
</feature>
<dbReference type="Proteomes" id="UP000281372">
    <property type="component" value="Unassembled WGS sequence"/>
</dbReference>
<dbReference type="FunFam" id="3.30.980.10:FF:000004">
    <property type="entry name" value="Alanine--tRNA ligase, cytoplasmic"/>
    <property type="match status" value="1"/>
</dbReference>
<accession>A0A3M3QGA2</accession>
<dbReference type="InterPro" id="IPR009000">
    <property type="entry name" value="Transl_B-barrel_sf"/>
</dbReference>
<dbReference type="AlphaFoldDB" id="A0A3M3QGA2"/>
<keyword evidence="8 12" id="KW-0067">ATP-binding</keyword>
<keyword evidence="11 12" id="KW-0030">Aminoacyl-tRNA synthetase</keyword>
<dbReference type="EMBL" id="RBPH01000086">
    <property type="protein sequence ID" value="RMN83125.1"/>
    <property type="molecule type" value="Genomic_DNA"/>
</dbReference>
<dbReference type="SUPFAM" id="SSF50447">
    <property type="entry name" value="Translation proteins"/>
    <property type="match status" value="1"/>
</dbReference>